<dbReference type="InterPro" id="IPR001304">
    <property type="entry name" value="C-type_lectin-like"/>
</dbReference>
<dbReference type="Gene3D" id="3.10.100.10">
    <property type="entry name" value="Mannose-Binding Protein A, subunit A"/>
    <property type="match status" value="1"/>
</dbReference>
<dbReference type="AlphaFoldDB" id="A0A150GX22"/>
<evidence type="ECO:0000256" key="2">
    <source>
        <dbReference type="SAM" id="Phobius"/>
    </source>
</evidence>
<dbReference type="InterPro" id="IPR016186">
    <property type="entry name" value="C-type_lectin-like/link_sf"/>
</dbReference>
<keyword evidence="5" id="KW-1185">Reference proteome</keyword>
<gene>
    <name evidence="4" type="ORF">GPECTOR_6g838</name>
</gene>
<feature type="transmembrane region" description="Helical" evidence="2">
    <location>
        <begin position="334"/>
        <end position="356"/>
    </location>
</feature>
<reference evidence="5" key="1">
    <citation type="journal article" date="2016" name="Nat. Commun.">
        <title>The Gonium pectorale genome demonstrates co-option of cell cycle regulation during the evolution of multicellularity.</title>
        <authorList>
            <person name="Hanschen E.R."/>
            <person name="Marriage T.N."/>
            <person name="Ferris P.J."/>
            <person name="Hamaji T."/>
            <person name="Toyoda A."/>
            <person name="Fujiyama A."/>
            <person name="Neme R."/>
            <person name="Noguchi H."/>
            <person name="Minakuchi Y."/>
            <person name="Suzuki M."/>
            <person name="Kawai-Toyooka H."/>
            <person name="Smith D.R."/>
            <person name="Sparks H."/>
            <person name="Anderson J."/>
            <person name="Bakaric R."/>
            <person name="Luria V."/>
            <person name="Karger A."/>
            <person name="Kirschner M.W."/>
            <person name="Durand P.M."/>
            <person name="Michod R.E."/>
            <person name="Nozaki H."/>
            <person name="Olson B.J."/>
        </authorList>
    </citation>
    <scope>NUCLEOTIDE SEQUENCE [LARGE SCALE GENOMIC DNA]</scope>
    <source>
        <strain evidence="5">NIES-2863</strain>
    </source>
</reference>
<dbReference type="STRING" id="33097.A0A150GX22"/>
<dbReference type="PROSITE" id="PS50041">
    <property type="entry name" value="C_TYPE_LECTIN_2"/>
    <property type="match status" value="1"/>
</dbReference>
<keyword evidence="2" id="KW-1133">Transmembrane helix</keyword>
<dbReference type="EMBL" id="LSYV01000007">
    <property type="protein sequence ID" value="KXZ53920.1"/>
    <property type="molecule type" value="Genomic_DNA"/>
</dbReference>
<feature type="region of interest" description="Disordered" evidence="1">
    <location>
        <begin position="1"/>
        <end position="23"/>
    </location>
</feature>
<evidence type="ECO:0000256" key="1">
    <source>
        <dbReference type="SAM" id="MobiDB-lite"/>
    </source>
</evidence>
<dbReference type="Proteomes" id="UP000075714">
    <property type="component" value="Unassembled WGS sequence"/>
</dbReference>
<sequence length="371" mass="38942">MPPTPPLPPSPPPLPPDLPSAPPSPPANLTVVPFTTAAGYYYLYRSKASWTTAQEVCRARGLTLASWPNNAELYSIFDGGWDFAWAREFWVGVLRRVNTTVYEFVDGGTVPAIDGAPLDEYLELVDPSCVTDTRGCCVSLTDRAVGTYRGPYGTAKGPKLMARSCLTSLLYMCKGNLSPSPPPPSPPSLPLAADVELAFTMDFMQLVAGGAGRMADFRTQIAQLVIKEYSLTGSPVSVAVSEVFQDSRSGATVVHMQVGLPAGLATAAAPAFMFRLVNAPSTIFNPAFCANFLISPPIKGSLLAIVVLSPPPPGGSQQLGGGSDGSSDSGRAGMIAGLVGGLCLAGLITGGVVYMYHARKRAALRAVHEIH</sequence>
<feature type="domain" description="C-type lectin" evidence="3">
    <location>
        <begin position="41"/>
        <end position="174"/>
    </location>
</feature>
<name>A0A150GX22_GONPE</name>
<proteinExistence type="predicted"/>
<dbReference type="SUPFAM" id="SSF56436">
    <property type="entry name" value="C-type lectin-like"/>
    <property type="match status" value="1"/>
</dbReference>
<protein>
    <recommendedName>
        <fullName evidence="3">C-type lectin domain-containing protein</fullName>
    </recommendedName>
</protein>
<keyword evidence="2" id="KW-0812">Transmembrane</keyword>
<keyword evidence="2" id="KW-0472">Membrane</keyword>
<evidence type="ECO:0000313" key="5">
    <source>
        <dbReference type="Proteomes" id="UP000075714"/>
    </source>
</evidence>
<organism evidence="4 5">
    <name type="scientific">Gonium pectorale</name>
    <name type="common">Green alga</name>
    <dbReference type="NCBI Taxonomy" id="33097"/>
    <lineage>
        <taxon>Eukaryota</taxon>
        <taxon>Viridiplantae</taxon>
        <taxon>Chlorophyta</taxon>
        <taxon>core chlorophytes</taxon>
        <taxon>Chlorophyceae</taxon>
        <taxon>CS clade</taxon>
        <taxon>Chlamydomonadales</taxon>
        <taxon>Volvocaceae</taxon>
        <taxon>Gonium</taxon>
    </lineage>
</organism>
<dbReference type="OrthoDB" id="534933at2759"/>
<dbReference type="CDD" id="cd00037">
    <property type="entry name" value="CLECT"/>
    <property type="match status" value="1"/>
</dbReference>
<evidence type="ECO:0000313" key="4">
    <source>
        <dbReference type="EMBL" id="KXZ53920.1"/>
    </source>
</evidence>
<comment type="caution">
    <text evidence="4">The sequence shown here is derived from an EMBL/GenBank/DDBJ whole genome shotgun (WGS) entry which is preliminary data.</text>
</comment>
<evidence type="ECO:0000259" key="3">
    <source>
        <dbReference type="PROSITE" id="PS50041"/>
    </source>
</evidence>
<accession>A0A150GX22</accession>
<dbReference type="InterPro" id="IPR016187">
    <property type="entry name" value="CTDL_fold"/>
</dbReference>